<keyword evidence="2" id="KW-1185">Reference proteome</keyword>
<organism evidence="1 2">
    <name type="scientific">Thermodesulfovibrio yellowstonii</name>
    <dbReference type="NCBI Taxonomy" id="28262"/>
    <lineage>
        <taxon>Bacteria</taxon>
        <taxon>Pseudomonadati</taxon>
        <taxon>Nitrospirota</taxon>
        <taxon>Thermodesulfovibrionia</taxon>
        <taxon>Thermodesulfovibrionales</taxon>
        <taxon>Thermodesulfovibrionaceae</taxon>
        <taxon>Thermodesulfovibrio</taxon>
    </lineage>
</organism>
<proteinExistence type="predicted"/>
<dbReference type="Proteomes" id="UP001144297">
    <property type="component" value="Unassembled WGS sequence"/>
</dbReference>
<evidence type="ECO:0000313" key="2">
    <source>
        <dbReference type="Proteomes" id="UP001144297"/>
    </source>
</evidence>
<dbReference type="EMBL" id="BSDX01000001">
    <property type="protein sequence ID" value="GLI54444.1"/>
    <property type="molecule type" value="Genomic_DNA"/>
</dbReference>
<evidence type="ECO:0000313" key="1">
    <source>
        <dbReference type="EMBL" id="GLI54444.1"/>
    </source>
</evidence>
<protein>
    <submittedName>
        <fullName evidence="1">Zinc/iron-chelating domain-containing protein</fullName>
    </submittedName>
</protein>
<name>A0A9W6GFQ8_9BACT</name>
<reference evidence="1" key="1">
    <citation type="submission" date="2022-12" db="EMBL/GenBank/DDBJ databases">
        <title>Reference genome sequencing for broad-spectrum identification of bacterial and archaeal isolates by mass spectrometry.</title>
        <authorList>
            <person name="Sekiguchi Y."/>
            <person name="Tourlousse D.M."/>
        </authorList>
    </citation>
    <scope>NUCLEOTIDE SEQUENCE</scope>
    <source>
        <strain evidence="1">TSL-P1</strain>
    </source>
</reference>
<dbReference type="Pfam" id="PF03692">
    <property type="entry name" value="CxxCxxCC"/>
    <property type="match status" value="1"/>
</dbReference>
<sequence>MLLKAYAIMDEGVKKDIEKYEKSGKKLACRRGCSCCCKTHRDIPVYPIEIVGIYWYVIEKTKEPIRTKIKSSLILHKKDEPCPFLIDNICSIYPMRPLACRQFNVFGKPCAEGEDAFYTRPHDVLNPSEHYLARALYETVPFYNIYDEDEKIEFINSGKLNSLVRILQRYPWIELARRISSLNIY</sequence>
<accession>A0A9W6GFQ8</accession>
<dbReference type="AlphaFoldDB" id="A0A9W6GFQ8"/>
<comment type="caution">
    <text evidence="1">The sequence shown here is derived from an EMBL/GenBank/DDBJ whole genome shotgun (WGS) entry which is preliminary data.</text>
</comment>
<gene>
    <name evidence="1" type="ORF">TISLANDTSLP1_21370</name>
</gene>
<dbReference type="InterPro" id="IPR005358">
    <property type="entry name" value="Puta_zinc/iron-chelating_dom"/>
</dbReference>